<evidence type="ECO:0000256" key="3">
    <source>
        <dbReference type="ARBA" id="ARBA00023237"/>
    </source>
</evidence>
<evidence type="ECO:0000256" key="5">
    <source>
        <dbReference type="SAM" id="MobiDB-lite"/>
    </source>
</evidence>
<evidence type="ECO:0000313" key="8">
    <source>
        <dbReference type="Proteomes" id="UP000323653"/>
    </source>
</evidence>
<dbReference type="PROSITE" id="PS51123">
    <property type="entry name" value="OMPA_2"/>
    <property type="match status" value="1"/>
</dbReference>
<proteinExistence type="predicted"/>
<evidence type="ECO:0000256" key="4">
    <source>
        <dbReference type="PROSITE-ProRule" id="PRU00473"/>
    </source>
</evidence>
<gene>
    <name evidence="7" type="ORF">FYC62_00840</name>
</gene>
<evidence type="ECO:0000256" key="2">
    <source>
        <dbReference type="ARBA" id="ARBA00023136"/>
    </source>
</evidence>
<feature type="domain" description="OmpA-like" evidence="6">
    <location>
        <begin position="77"/>
        <end position="191"/>
    </location>
</feature>
<dbReference type="PANTHER" id="PTHR30329:SF21">
    <property type="entry name" value="LIPOPROTEIN YIAD-RELATED"/>
    <property type="match status" value="1"/>
</dbReference>
<dbReference type="GO" id="GO:0009279">
    <property type="term" value="C:cell outer membrane"/>
    <property type="evidence" value="ECO:0007669"/>
    <property type="project" value="UniProtKB-SubCell"/>
</dbReference>
<dbReference type="Pfam" id="PF00691">
    <property type="entry name" value="OmpA"/>
    <property type="match status" value="1"/>
</dbReference>
<dbReference type="InterPro" id="IPR036737">
    <property type="entry name" value="OmpA-like_sf"/>
</dbReference>
<dbReference type="EMBL" id="CP043329">
    <property type="protein sequence ID" value="QEK50376.1"/>
    <property type="molecule type" value="Genomic_DNA"/>
</dbReference>
<keyword evidence="8" id="KW-1185">Reference proteome</keyword>
<dbReference type="PANTHER" id="PTHR30329">
    <property type="entry name" value="STATOR ELEMENT OF FLAGELLAR MOTOR COMPLEX"/>
    <property type="match status" value="1"/>
</dbReference>
<comment type="subcellular location">
    <subcellularLocation>
        <location evidence="1">Cell outer membrane</location>
    </subcellularLocation>
</comment>
<dbReference type="Proteomes" id="UP000323653">
    <property type="component" value="Chromosome"/>
</dbReference>
<feature type="region of interest" description="Disordered" evidence="5">
    <location>
        <begin position="28"/>
        <end position="71"/>
    </location>
</feature>
<organism evidence="7 8">
    <name type="scientific">Pedobacter aquae</name>
    <dbReference type="NCBI Taxonomy" id="2605747"/>
    <lineage>
        <taxon>Bacteria</taxon>
        <taxon>Pseudomonadati</taxon>
        <taxon>Bacteroidota</taxon>
        <taxon>Sphingobacteriia</taxon>
        <taxon>Sphingobacteriales</taxon>
        <taxon>Sphingobacteriaceae</taxon>
        <taxon>Pedobacter</taxon>
    </lineage>
</organism>
<dbReference type="SUPFAM" id="SSF103088">
    <property type="entry name" value="OmpA-like"/>
    <property type="match status" value="1"/>
</dbReference>
<dbReference type="Gene3D" id="3.30.1330.60">
    <property type="entry name" value="OmpA-like domain"/>
    <property type="match status" value="1"/>
</dbReference>
<dbReference type="CDD" id="cd07185">
    <property type="entry name" value="OmpA_C-like"/>
    <property type="match status" value="1"/>
</dbReference>
<feature type="region of interest" description="Disordered" evidence="5">
    <location>
        <begin position="166"/>
        <end position="191"/>
    </location>
</feature>
<evidence type="ECO:0000256" key="1">
    <source>
        <dbReference type="ARBA" id="ARBA00004442"/>
    </source>
</evidence>
<dbReference type="InterPro" id="IPR006664">
    <property type="entry name" value="OMP_bac"/>
</dbReference>
<dbReference type="InterPro" id="IPR050330">
    <property type="entry name" value="Bact_OuterMem_StrucFunc"/>
</dbReference>
<name>A0A5C0VDA6_9SPHI</name>
<reference evidence="7 8" key="1">
    <citation type="submission" date="2019-08" db="EMBL/GenBank/DDBJ databases">
        <title>Pedobacter sp. nov., isolated from Han river, South Korea.</title>
        <authorList>
            <person name="Lee D.-H."/>
            <person name="Kim Y.-S."/>
            <person name="Hwang E.-M."/>
            <person name="Le Tran T.C."/>
            <person name="Cha C.-J."/>
        </authorList>
    </citation>
    <scope>NUCLEOTIDE SEQUENCE [LARGE SCALE GENOMIC DNA]</scope>
    <source>
        <strain evidence="7 8">CJ43</strain>
    </source>
</reference>
<evidence type="ECO:0000259" key="6">
    <source>
        <dbReference type="PROSITE" id="PS51123"/>
    </source>
</evidence>
<dbReference type="InterPro" id="IPR006665">
    <property type="entry name" value="OmpA-like"/>
</dbReference>
<evidence type="ECO:0000313" key="7">
    <source>
        <dbReference type="EMBL" id="QEK50376.1"/>
    </source>
</evidence>
<keyword evidence="3" id="KW-0998">Cell outer membrane</keyword>
<dbReference type="AlphaFoldDB" id="A0A5C0VDA6"/>
<feature type="compositionally biased region" description="Basic and acidic residues" evidence="5">
    <location>
        <begin position="177"/>
        <end position="191"/>
    </location>
</feature>
<feature type="compositionally biased region" description="Acidic residues" evidence="5">
    <location>
        <begin position="53"/>
        <end position="64"/>
    </location>
</feature>
<accession>A0A5C0VDA6</accession>
<dbReference type="KEGG" id="pej:FYC62_00840"/>
<sequence>MNIRMTMMALLAITIFYSSCKSKKVVAPPAPEPVAAAPAPAPAPAPVVKDTDNDGIPDDKDECPEEKGTAASKGCPEAVAQVFNYKNIQFEFNSSVLKTSSYVALDEIARMMKTKPEAKFQLNGHSSAEGTEQRNMMLSVDRANAVKAYLVNNGIKSSNLITKGFGESSPLVSNDTEDGRAKNRRVEVKPM</sequence>
<keyword evidence="2 4" id="KW-0472">Membrane</keyword>
<protein>
    <submittedName>
        <fullName evidence="7">OmpA family protein</fullName>
    </submittedName>
</protein>
<dbReference type="PRINTS" id="PR01021">
    <property type="entry name" value="OMPADOMAIN"/>
</dbReference>